<dbReference type="PANTHER" id="PTHR22916">
    <property type="entry name" value="GLYCOSYLTRANSFERASE"/>
    <property type="match status" value="1"/>
</dbReference>
<reference evidence="4 5" key="1">
    <citation type="journal article" date="2011" name="Stand. Genomic Sci.">
        <title>Non-contiguous finished genome sequence of Bacteroides coprosuis type strain (PC139).</title>
        <authorList>
            <person name="Land M."/>
            <person name="Held B."/>
            <person name="Gronow S."/>
            <person name="Abt B."/>
            <person name="Lucas S."/>
            <person name="Del Rio T.G."/>
            <person name="Nolan M."/>
            <person name="Tice H."/>
            <person name="Cheng J.F."/>
            <person name="Pitluck S."/>
            <person name="Liolios K."/>
            <person name="Pagani I."/>
            <person name="Ivanova N."/>
            <person name="Mavromatis K."/>
            <person name="Mikhailova N."/>
            <person name="Pati A."/>
            <person name="Tapia R."/>
            <person name="Han C."/>
            <person name="Goodwin L."/>
            <person name="Chen A."/>
            <person name="Palaniappan K."/>
            <person name="Hauser L."/>
            <person name="Brambilla E.M."/>
            <person name="Rohde M."/>
            <person name="Goker M."/>
            <person name="Detter J.C."/>
            <person name="Woyke T."/>
            <person name="Bristow J."/>
            <person name="Eisen J.A."/>
            <person name="Markowitz V."/>
            <person name="Hugenholtz P."/>
            <person name="Kyrpides N.C."/>
            <person name="Klenk H.P."/>
            <person name="Lapidus A."/>
        </authorList>
    </citation>
    <scope>NUCLEOTIDE SEQUENCE [LARGE SCALE GENOMIC DNA]</scope>
    <source>
        <strain evidence="4 5">DSM 18011</strain>
    </source>
</reference>
<organism evidence="4 5">
    <name type="scientific">Bacteroides coprosuis DSM 18011</name>
    <dbReference type="NCBI Taxonomy" id="679937"/>
    <lineage>
        <taxon>Bacteria</taxon>
        <taxon>Pseudomonadati</taxon>
        <taxon>Bacteroidota</taxon>
        <taxon>Bacteroidia</taxon>
        <taxon>Bacteroidales</taxon>
        <taxon>Bacteroidaceae</taxon>
        <taxon>Bacteroides</taxon>
    </lineage>
</organism>
<evidence type="ECO:0000313" key="5">
    <source>
        <dbReference type="Proteomes" id="UP000018439"/>
    </source>
</evidence>
<feature type="domain" description="Glycosyltransferase 2-like" evidence="3">
    <location>
        <begin position="8"/>
        <end position="161"/>
    </location>
</feature>
<protein>
    <submittedName>
        <fullName evidence="4">Glycosyl transferase family 2</fullName>
    </submittedName>
</protein>
<dbReference type="Gene3D" id="3.90.550.10">
    <property type="entry name" value="Spore Coat Polysaccharide Biosynthesis Protein SpsA, Chain A"/>
    <property type="match status" value="1"/>
</dbReference>
<dbReference type="InterPro" id="IPR001173">
    <property type="entry name" value="Glyco_trans_2-like"/>
</dbReference>
<evidence type="ECO:0000313" key="4">
    <source>
        <dbReference type="EMBL" id="EGJ72047.1"/>
    </source>
</evidence>
<dbReference type="OrthoDB" id="1114838at2"/>
<dbReference type="Proteomes" id="UP000018439">
    <property type="component" value="Chromosome"/>
</dbReference>
<evidence type="ECO:0000256" key="2">
    <source>
        <dbReference type="ARBA" id="ARBA00022679"/>
    </source>
</evidence>
<dbReference type="InterPro" id="IPR029044">
    <property type="entry name" value="Nucleotide-diphossugar_trans"/>
</dbReference>
<sequence>MKKSSLISIIVPVYNVEKYLCRCVNSLLKQTYHNLEIILVNDGSPDNCPYICDKYAEQDSRIKVIHKSNGGLSSARNAALDVMNGDYVFFLDSDDYLHCETLTTMLDIANQYNAELVQCSYFRGKKDVFPNIKIKRNVEIYLGNSIFYSNKQNIIVCGKLYSSKLWQNVRMPVGRVNEDDFTTWKLYYKADKIVVTKSKFYYYYDNENSITASQKKKLKLDFVDAYKERIAFFYEKNEVLLTKISQWRFCLPLLNACIQGSLTKEEKAFCRKLFEENACDAIKCSKVKLSHRLLISGYLYYPSIIAWIYRIIMK</sequence>
<keyword evidence="5" id="KW-1185">Reference proteome</keyword>
<proteinExistence type="predicted"/>
<evidence type="ECO:0000256" key="1">
    <source>
        <dbReference type="ARBA" id="ARBA00022676"/>
    </source>
</evidence>
<dbReference type="PANTHER" id="PTHR22916:SF51">
    <property type="entry name" value="GLYCOSYLTRANSFERASE EPSH-RELATED"/>
    <property type="match status" value="1"/>
</dbReference>
<name>F3ZS26_9BACE</name>
<keyword evidence="1" id="KW-0328">Glycosyltransferase</keyword>
<evidence type="ECO:0000259" key="3">
    <source>
        <dbReference type="Pfam" id="PF00535"/>
    </source>
</evidence>
<keyword evidence="2 4" id="KW-0808">Transferase</keyword>
<dbReference type="eggNOG" id="COG0463">
    <property type="taxonomic scope" value="Bacteria"/>
</dbReference>
<dbReference type="HOGENOM" id="CLU_025996_25_4_10"/>
<dbReference type="GO" id="GO:0016758">
    <property type="term" value="F:hexosyltransferase activity"/>
    <property type="evidence" value="ECO:0007669"/>
    <property type="project" value="UniProtKB-ARBA"/>
</dbReference>
<gene>
    <name evidence="4" type="ORF">Bcop_1859</name>
</gene>
<accession>F3ZS26</accession>
<dbReference type="AlphaFoldDB" id="F3ZS26"/>
<dbReference type="STRING" id="679937.Bcop_1859"/>
<dbReference type="Pfam" id="PF00535">
    <property type="entry name" value="Glycos_transf_2"/>
    <property type="match status" value="1"/>
</dbReference>
<dbReference type="EMBL" id="CM001167">
    <property type="protein sequence ID" value="EGJ72047.1"/>
    <property type="molecule type" value="Genomic_DNA"/>
</dbReference>
<dbReference type="CDD" id="cd00761">
    <property type="entry name" value="Glyco_tranf_GTA_type"/>
    <property type="match status" value="1"/>
</dbReference>
<dbReference type="SUPFAM" id="SSF53448">
    <property type="entry name" value="Nucleotide-diphospho-sugar transferases"/>
    <property type="match status" value="1"/>
</dbReference>